<feature type="compositionally biased region" description="Low complexity" evidence="1">
    <location>
        <begin position="344"/>
        <end position="353"/>
    </location>
</feature>
<evidence type="ECO:0000256" key="1">
    <source>
        <dbReference type="SAM" id="MobiDB-lite"/>
    </source>
</evidence>
<feature type="compositionally biased region" description="Basic residues" evidence="1">
    <location>
        <begin position="557"/>
        <end position="570"/>
    </location>
</feature>
<gene>
    <name evidence="2" type="ORF">EV421DRAFT_1747698</name>
</gene>
<feature type="region of interest" description="Disordered" evidence="1">
    <location>
        <begin position="318"/>
        <end position="365"/>
    </location>
</feature>
<feature type="compositionally biased region" description="Low complexity" evidence="1">
    <location>
        <begin position="577"/>
        <end position="595"/>
    </location>
</feature>
<dbReference type="Proteomes" id="UP001175226">
    <property type="component" value="Unassembled WGS sequence"/>
</dbReference>
<protein>
    <submittedName>
        <fullName evidence="2">Uncharacterized protein</fullName>
    </submittedName>
</protein>
<sequence>MISDQEFLKSIPPGKLRFLVAAMLHKQKRSALKLPLKKVDVLLKMVEHLKINWMALAHPARHKMDRVTMVVAEFLQKNLKYRPWGVKPISPDSSLSALAMTPPQSEPDLSQPLNPTPNSTPPVPLPEQPMIVTLPKTTFAKKKLYKLIGLPGPIGVRLYHAKHLARKGCVAAIEAASPFTDCNAPDTATAVQSSSLSTSLPADPSTLIRPTISRGVPLELVQEPLDNSDVEPNAHPADILPERPWWPDIFDDHALFPESSIPPLNEDDSWRRPMSDLLDVDEQADWVVGDSNSPADPAAFNDLLRAIIQGLESSPPLLDSSLQRSAPVSDNAASGEVQDTHPPTTSTSCESSTHLNDHPCQTTTGLQRGTVVDESALQDQPMSPTIVDLPLEPAGPTATVDESALQDQLMSPTIVDLPVEPASPDESALQDEPMSPKTIDPSPAPTSPTAAIDESALQNESPKTPDPTPAPASHTAAIPAADIKSALEGESVSPQSVDLPVGPASLVDASALEDEQPQTLDPPLGPASPTAVVDDDASLQAAPSPPFIDLRKYLAQSRRRPPKPSTKARKPAPSIDPVGTAVSVASGAPSAPPIGEKNSANHEKQGRCTQHSSEDKSTDSDSSDSDNTVQQEHSIAQPMSDSVFSVFVSRSHQEGGLQEKQTVGIHLTTTSLSHPHDCFVGWGQVDPEDREVFVVQAPYAPSTQGPASTSTNQPGALPVWLPIQTISNLTYHQLGLCFKIWNRNWVDQQQPRDDHAEITYIGPEKTDRGWFILPSPRTDGEKRTVPPESVKKSVWQATVCIIDNRSDTITRLSSRMPPEWYIKDGVCYFKGFLILRAVQVAVPPPEGAASEKLYLGFVDVNDCHLPQHAWRVHYDTGLTDLPPSHLVRQQTKEVRWSIPPQLLASIQCGDLYPCRKELPQLLDASYDKNLIHEVTMCWVQENAIHRYSMPMLPGHWMIINGTYYVSMHHLIDWTSHSERLQLPSPLSDQGVHITVLKVDEIKHEWVFIGIGTARSQGVLQFQPPAKFRQDVTFLPVLVLLHHYIVTDGGADIQRAFPALKHRFIQPDKRSHPEMRYYMTPCPEPVFESPDQTAASRAHINGTILTQQGEITGIFHSWAIRGGLAYICAIKVLTRLLDIPAIEAATSPLGVSLETPKSTLFLGLLYPMQHKVVGPKAVSETPTDQAVFRRSMLSSVALRARTNQRWRNIRR</sequence>
<organism evidence="2 3">
    <name type="scientific">Armillaria borealis</name>
    <dbReference type="NCBI Taxonomy" id="47425"/>
    <lineage>
        <taxon>Eukaryota</taxon>
        <taxon>Fungi</taxon>
        <taxon>Dikarya</taxon>
        <taxon>Basidiomycota</taxon>
        <taxon>Agaricomycotina</taxon>
        <taxon>Agaricomycetes</taxon>
        <taxon>Agaricomycetidae</taxon>
        <taxon>Agaricales</taxon>
        <taxon>Marasmiineae</taxon>
        <taxon>Physalacriaceae</taxon>
        <taxon>Armillaria</taxon>
    </lineage>
</organism>
<feature type="region of interest" description="Disordered" evidence="1">
    <location>
        <begin position="384"/>
        <end position="403"/>
    </location>
</feature>
<evidence type="ECO:0000313" key="3">
    <source>
        <dbReference type="Proteomes" id="UP001175226"/>
    </source>
</evidence>
<accession>A0AA39IEG5</accession>
<reference evidence="2" key="1">
    <citation type="submission" date="2023-06" db="EMBL/GenBank/DDBJ databases">
        <authorList>
            <consortium name="Lawrence Berkeley National Laboratory"/>
            <person name="Ahrendt S."/>
            <person name="Sahu N."/>
            <person name="Indic B."/>
            <person name="Wong-Bajracharya J."/>
            <person name="Merenyi Z."/>
            <person name="Ke H.-M."/>
            <person name="Monk M."/>
            <person name="Kocsube S."/>
            <person name="Drula E."/>
            <person name="Lipzen A."/>
            <person name="Balint B."/>
            <person name="Henrissat B."/>
            <person name="Andreopoulos B."/>
            <person name="Martin F.M."/>
            <person name="Harder C.B."/>
            <person name="Rigling D."/>
            <person name="Ford K.L."/>
            <person name="Foster G.D."/>
            <person name="Pangilinan J."/>
            <person name="Papanicolaou A."/>
            <person name="Barry K."/>
            <person name="LaButti K."/>
            <person name="Viragh M."/>
            <person name="Koriabine M."/>
            <person name="Yan M."/>
            <person name="Riley R."/>
            <person name="Champramary S."/>
            <person name="Plett K.L."/>
            <person name="Tsai I.J."/>
            <person name="Slot J."/>
            <person name="Sipos G."/>
            <person name="Plett J."/>
            <person name="Nagy L.G."/>
            <person name="Grigoriev I.V."/>
        </authorList>
    </citation>
    <scope>NUCLEOTIDE SEQUENCE</scope>
    <source>
        <strain evidence="2">FPL87.14</strain>
    </source>
</reference>
<feature type="compositionally biased region" description="Low complexity" evidence="1">
    <location>
        <begin position="471"/>
        <end position="481"/>
    </location>
</feature>
<name>A0AA39IEG5_9AGAR</name>
<evidence type="ECO:0000313" key="2">
    <source>
        <dbReference type="EMBL" id="KAK0421554.1"/>
    </source>
</evidence>
<dbReference type="EMBL" id="JAUEPT010000534">
    <property type="protein sequence ID" value="KAK0421554.1"/>
    <property type="molecule type" value="Genomic_DNA"/>
</dbReference>
<comment type="caution">
    <text evidence="2">The sequence shown here is derived from an EMBL/GenBank/DDBJ whole genome shotgun (WGS) entry which is preliminary data.</text>
</comment>
<feature type="compositionally biased region" description="Basic and acidic residues" evidence="1">
    <location>
        <begin position="599"/>
        <end position="619"/>
    </location>
</feature>
<feature type="compositionally biased region" description="Pro residues" evidence="1">
    <location>
        <begin position="114"/>
        <end position="126"/>
    </location>
</feature>
<proteinExistence type="predicted"/>
<feature type="compositionally biased region" description="Polar residues" evidence="1">
    <location>
        <begin position="627"/>
        <end position="636"/>
    </location>
</feature>
<dbReference type="AlphaFoldDB" id="A0AA39IEG5"/>
<feature type="region of interest" description="Disordered" evidence="1">
    <location>
        <begin position="95"/>
        <end position="126"/>
    </location>
</feature>
<feature type="compositionally biased region" description="Polar residues" evidence="1">
    <location>
        <begin position="323"/>
        <end position="332"/>
    </location>
</feature>
<keyword evidence="3" id="KW-1185">Reference proteome</keyword>
<feature type="region of interest" description="Disordered" evidence="1">
    <location>
        <begin position="416"/>
        <end position="636"/>
    </location>
</feature>